<dbReference type="Proteomes" id="UP000231263">
    <property type="component" value="Unassembled WGS sequence"/>
</dbReference>
<organism evidence="2 3">
    <name type="scientific">Candidatus Uhrbacteria bacterium CG_4_9_14_3_um_filter_41_35</name>
    <dbReference type="NCBI Taxonomy" id="1975034"/>
    <lineage>
        <taxon>Bacteria</taxon>
        <taxon>Candidatus Uhriibacteriota</taxon>
    </lineage>
</organism>
<name>A0A2M7XGU6_9BACT</name>
<dbReference type="AlphaFoldDB" id="A0A2M7XGU6"/>
<evidence type="ECO:0000313" key="3">
    <source>
        <dbReference type="Proteomes" id="UP000231263"/>
    </source>
</evidence>
<keyword evidence="1" id="KW-0812">Transmembrane</keyword>
<feature type="transmembrane region" description="Helical" evidence="1">
    <location>
        <begin position="137"/>
        <end position="156"/>
    </location>
</feature>
<accession>A0A2M7XGU6</accession>
<feature type="transmembrane region" description="Helical" evidence="1">
    <location>
        <begin position="21"/>
        <end position="42"/>
    </location>
</feature>
<evidence type="ECO:0000313" key="2">
    <source>
        <dbReference type="EMBL" id="PJA47091.1"/>
    </source>
</evidence>
<comment type="caution">
    <text evidence="2">The sequence shown here is derived from an EMBL/GenBank/DDBJ whole genome shotgun (WGS) entry which is preliminary data.</text>
</comment>
<feature type="transmembrane region" description="Helical" evidence="1">
    <location>
        <begin position="104"/>
        <end position="131"/>
    </location>
</feature>
<feature type="transmembrane region" description="Helical" evidence="1">
    <location>
        <begin position="62"/>
        <end position="83"/>
    </location>
</feature>
<gene>
    <name evidence="2" type="ORF">CO173_00305</name>
</gene>
<reference evidence="3" key="1">
    <citation type="submission" date="2017-09" db="EMBL/GenBank/DDBJ databases">
        <title>Depth-based differentiation of microbial function through sediment-hosted aquifers and enrichment of novel symbionts in the deep terrestrial subsurface.</title>
        <authorList>
            <person name="Probst A.J."/>
            <person name="Ladd B."/>
            <person name="Jarett J.K."/>
            <person name="Geller-Mcgrath D.E."/>
            <person name="Sieber C.M.K."/>
            <person name="Emerson J.B."/>
            <person name="Anantharaman K."/>
            <person name="Thomas B.C."/>
            <person name="Malmstrom R."/>
            <person name="Stieglmeier M."/>
            <person name="Klingl A."/>
            <person name="Woyke T."/>
            <person name="Ryan C.M."/>
            <person name="Banfield J.F."/>
        </authorList>
    </citation>
    <scope>NUCLEOTIDE SEQUENCE [LARGE SCALE GENOMIC DNA]</scope>
</reference>
<proteinExistence type="predicted"/>
<evidence type="ECO:0000256" key="1">
    <source>
        <dbReference type="SAM" id="Phobius"/>
    </source>
</evidence>
<dbReference type="EMBL" id="PFWT01000002">
    <property type="protein sequence ID" value="PJA47091.1"/>
    <property type="molecule type" value="Genomic_DNA"/>
</dbReference>
<protein>
    <submittedName>
        <fullName evidence="2">Uncharacterized protein</fullName>
    </submittedName>
</protein>
<keyword evidence="1" id="KW-1133">Transmembrane helix</keyword>
<sequence>MKVAKYLKEVKSGVGKVLSTPFGLLWFVLASIGIFSTLYMIPVLTTPGNDIKFQFSIMSTDLLVIMILLAIGNGLVIAMQMYIHKEARAKRTLTEKSKDVATAGSLVVSVFSSTIACAACYSAVLSVLGLGTASFMITHRFQISFFAFVVTVYAIYEASKRINNHCEVCSINSTH</sequence>
<keyword evidence="1" id="KW-0472">Membrane</keyword>